<dbReference type="SFLD" id="SFLDG00180">
    <property type="entry name" value="muconate_cycloisomerase"/>
    <property type="match status" value="1"/>
</dbReference>
<keyword evidence="1 5" id="KW-0474">Menaquinone biosynthesis</keyword>
<evidence type="ECO:0000256" key="2">
    <source>
        <dbReference type="ARBA" id="ARBA00022723"/>
    </source>
</evidence>
<evidence type="ECO:0000259" key="6">
    <source>
        <dbReference type="SMART" id="SM00922"/>
    </source>
</evidence>
<dbReference type="AlphaFoldDB" id="E2S0I4"/>
<protein>
    <recommendedName>
        <fullName evidence="5">o-succinylbenzoate synthase</fullName>
        <shortName evidence="5">OSB synthase</shortName>
        <shortName evidence="5">OSBS</shortName>
        <ecNumber evidence="5">4.2.1.113</ecNumber>
    </recommendedName>
    <alternativeName>
        <fullName evidence="5">4-(2'-carboxyphenyl)-4-oxybutyric acid synthase</fullName>
    </alternativeName>
    <alternativeName>
        <fullName evidence="5">o-succinylbenzoic acid synthase</fullName>
    </alternativeName>
</protein>
<comment type="catalytic activity">
    <reaction evidence="5">
        <text>(1R,6R)-6-hydroxy-2-succinyl-cyclohexa-2,4-diene-1-carboxylate = 2-succinylbenzoate + H2O</text>
        <dbReference type="Rhea" id="RHEA:10196"/>
        <dbReference type="ChEBI" id="CHEBI:15377"/>
        <dbReference type="ChEBI" id="CHEBI:18325"/>
        <dbReference type="ChEBI" id="CHEBI:58689"/>
        <dbReference type="EC" id="4.2.1.113"/>
    </reaction>
</comment>
<dbReference type="Pfam" id="PF18374">
    <property type="entry name" value="Enolase_like_N"/>
    <property type="match status" value="1"/>
</dbReference>
<comment type="pathway">
    <text evidence="5">Quinol/quinone metabolism; 1,4-dihydroxy-2-naphthoate biosynthesis; 1,4-dihydroxy-2-naphthoate from chorismate: step 4/7.</text>
</comment>
<evidence type="ECO:0000256" key="3">
    <source>
        <dbReference type="ARBA" id="ARBA00022842"/>
    </source>
</evidence>
<keyword evidence="2 5" id="KW-0479">Metal-binding</keyword>
<feature type="domain" description="Mandelate racemase/muconate lactonizing enzyme C-terminal" evidence="6">
    <location>
        <begin position="108"/>
        <end position="204"/>
    </location>
</feature>
<feature type="active site" description="Proton donor" evidence="5">
    <location>
        <position position="127"/>
    </location>
</feature>
<dbReference type="SFLD" id="SFLDS00001">
    <property type="entry name" value="Enolase"/>
    <property type="match status" value="1"/>
</dbReference>
<proteinExistence type="inferred from homology"/>
<dbReference type="SMART" id="SM00922">
    <property type="entry name" value="MR_MLE"/>
    <property type="match status" value="1"/>
</dbReference>
<dbReference type="HAMAP" id="MF_00470">
    <property type="entry name" value="MenC_1"/>
    <property type="match status" value="1"/>
</dbReference>
<organism evidence="7 8">
    <name type="scientific">Corynebacterium pseudogenitalium ATCC 33035</name>
    <dbReference type="NCBI Taxonomy" id="525264"/>
    <lineage>
        <taxon>Bacteria</taxon>
        <taxon>Bacillati</taxon>
        <taxon>Actinomycetota</taxon>
        <taxon>Actinomycetes</taxon>
        <taxon>Mycobacteriales</taxon>
        <taxon>Corynebacteriaceae</taxon>
        <taxon>Corynebacterium</taxon>
    </lineage>
</organism>
<dbReference type="NCBIfam" id="NF002782">
    <property type="entry name" value="PRK02901.1"/>
    <property type="match status" value="1"/>
</dbReference>
<dbReference type="GO" id="GO:0043748">
    <property type="term" value="F:O-succinylbenzoate synthase activity"/>
    <property type="evidence" value="ECO:0007669"/>
    <property type="project" value="UniProtKB-EC"/>
</dbReference>
<comment type="function">
    <text evidence="5">Converts 2-succinyl-6-hydroxy-2,4-cyclohexadiene-1-carboxylate (SHCHC) to 2-succinylbenzoate (OSB).</text>
</comment>
<comment type="cofactor">
    <cofactor evidence="5">
        <name>a divalent metal cation</name>
        <dbReference type="ChEBI" id="CHEBI:60240"/>
    </cofactor>
</comment>
<dbReference type="InterPro" id="IPR013342">
    <property type="entry name" value="Mandelate_racemase_C"/>
</dbReference>
<keyword evidence="8" id="KW-1185">Reference proteome</keyword>
<comment type="caution">
    <text evidence="7">The sequence shown here is derived from an EMBL/GenBank/DDBJ whole genome shotgun (WGS) entry which is preliminary data.</text>
</comment>
<accession>E2S0I4</accession>
<reference evidence="7 8" key="1">
    <citation type="submission" date="2010-08" db="EMBL/GenBank/DDBJ databases">
        <authorList>
            <person name="Muzny D."/>
            <person name="Qin X."/>
            <person name="Buhay C."/>
            <person name="Dugan-Rocha S."/>
            <person name="Ding Y."/>
            <person name="Chen G."/>
            <person name="Hawes A."/>
            <person name="Holder M."/>
            <person name="Jhangiani S."/>
            <person name="Johnson A."/>
            <person name="Khan Z."/>
            <person name="Li Z."/>
            <person name="Liu W."/>
            <person name="Liu X."/>
            <person name="Perez L."/>
            <person name="Shen H."/>
            <person name="Wang Q."/>
            <person name="Watt J."/>
            <person name="Xi L."/>
            <person name="Xin Y."/>
            <person name="Zhou J."/>
            <person name="Deng J."/>
            <person name="Jiang H."/>
            <person name="Liu Y."/>
            <person name="Qu J."/>
            <person name="Song X.-Z."/>
            <person name="Zhang L."/>
            <person name="Villasana D."/>
            <person name="Johnson A."/>
            <person name="Liu J."/>
            <person name="Liyanage D."/>
            <person name="Lorensuhewa L."/>
            <person name="Robinson T."/>
            <person name="Song A."/>
            <person name="Song B.-B."/>
            <person name="Dinh H."/>
            <person name="Thornton R."/>
            <person name="Coyle M."/>
            <person name="Francisco L."/>
            <person name="Jackson L."/>
            <person name="Javaid M."/>
            <person name="Korchina V."/>
            <person name="Kovar C."/>
            <person name="Mata R."/>
            <person name="Mathew T."/>
            <person name="Ngo R."/>
            <person name="Nguyen L."/>
            <person name="Nguyen N."/>
            <person name="Okwuonu G."/>
            <person name="Ongeri F."/>
            <person name="Pham C."/>
            <person name="Simmons D."/>
            <person name="Wilczek-Boney K."/>
            <person name="Hale W."/>
            <person name="Jakkamsetti A."/>
            <person name="Pham P."/>
            <person name="Ruth R."/>
            <person name="San Lucas F."/>
            <person name="Warren J."/>
            <person name="Zhang J."/>
            <person name="Zhao Z."/>
            <person name="Zhou C."/>
            <person name="Zhu D."/>
            <person name="Lee S."/>
            <person name="Bess C."/>
            <person name="Blankenburg K."/>
            <person name="Forbes L."/>
            <person name="Fu Q."/>
            <person name="Gubbala S."/>
            <person name="Hirani K."/>
            <person name="Jayaseelan J.C."/>
            <person name="Lara F."/>
            <person name="Munidasa M."/>
            <person name="Palculict T."/>
            <person name="Patil S."/>
            <person name="Pu L.-L."/>
            <person name="Saada N."/>
            <person name="Tang L."/>
            <person name="Weissenberger G."/>
            <person name="Zhu Y."/>
            <person name="Hemphill L."/>
            <person name="Shang Y."/>
            <person name="Youmans B."/>
            <person name="Ayvaz T."/>
            <person name="Ross M."/>
            <person name="Santibanez J."/>
            <person name="Aqrawi P."/>
            <person name="Gross S."/>
            <person name="Joshi V."/>
            <person name="Fowler G."/>
            <person name="Nazareth L."/>
            <person name="Reid J."/>
            <person name="Worley K."/>
            <person name="Petrosino J."/>
            <person name="Highlander S."/>
            <person name="Gibbs R."/>
        </authorList>
    </citation>
    <scope>NUCLEOTIDE SEQUENCE [LARGE SCALE GENOMIC DNA]</scope>
    <source>
        <strain evidence="7 8">ATCC 33035</strain>
    </source>
</reference>
<feature type="binding site" evidence="5">
    <location>
        <position position="161"/>
    </location>
    <ligand>
        <name>Mg(2+)</name>
        <dbReference type="ChEBI" id="CHEBI:18420"/>
    </ligand>
</feature>
<evidence type="ECO:0000256" key="5">
    <source>
        <dbReference type="HAMAP-Rule" id="MF_00470"/>
    </source>
</evidence>
<dbReference type="SFLD" id="SFLDF00009">
    <property type="entry name" value="o-succinylbenzoate_synthase"/>
    <property type="match status" value="1"/>
</dbReference>
<dbReference type="InterPro" id="IPR036849">
    <property type="entry name" value="Enolase-like_C_sf"/>
</dbReference>
<dbReference type="CDD" id="cd03320">
    <property type="entry name" value="OSBS"/>
    <property type="match status" value="1"/>
</dbReference>
<evidence type="ECO:0000313" key="8">
    <source>
        <dbReference type="Proteomes" id="UP000003020"/>
    </source>
</evidence>
<comment type="similarity">
    <text evidence="5">Belongs to the mandelate racemase/muconate lactonizing enzyme family. MenC type 1 subfamily.</text>
</comment>
<dbReference type="UniPathway" id="UPA01057">
    <property type="reaction ID" value="UER00165"/>
</dbReference>
<name>E2S0I4_9CORY</name>
<dbReference type="HOGENOM" id="CLU_057696_0_0_11"/>
<feature type="binding site" evidence="5">
    <location>
        <position position="213"/>
    </location>
    <ligand>
        <name>Mg(2+)</name>
        <dbReference type="ChEBI" id="CHEBI:18420"/>
    </ligand>
</feature>
<sequence length="365" mass="39491">MGSQNSAERGRGQWPAGATMKAMHIDDVLDRAHVVSLPLAVRFRGITTREALLIEGPAGWGEFAPFLEYGPAESAAWLRAGLEAAYEGFPEPVRDSIEVNATIPAVPASEVPAVVERYPGCRTFKIKVAEKGHTLADDAARVRAVRDTITQRGEIPILRVDANGGWTVEEAVQAAQMMMPLDYMEQPCATTEELAQVRGRLMRAGLFVRVAADESIRKVADPYRVAELQAADVAVVKPAPLGGVRRVLEVAQHLRQRHMDITVASALDTSIGINMGLAAVAALPRIYDDEDIDVTPAAAGLATGSLFEEDVTAPRPLIDGHLPADILAPAPDRLAALAAPADRRDWWFDRVRACWPHLSESHPSD</sequence>
<dbReference type="EC" id="4.2.1.113" evidence="5"/>
<evidence type="ECO:0000256" key="4">
    <source>
        <dbReference type="ARBA" id="ARBA00023239"/>
    </source>
</evidence>
<dbReference type="InterPro" id="IPR029065">
    <property type="entry name" value="Enolase_C-like"/>
</dbReference>
<dbReference type="PANTHER" id="PTHR48073:SF2">
    <property type="entry name" value="O-SUCCINYLBENZOATE SYNTHASE"/>
    <property type="match status" value="1"/>
</dbReference>
<comment type="pathway">
    <text evidence="5">Quinol/quinone metabolism; menaquinone biosynthesis.</text>
</comment>
<feature type="binding site" evidence="5">
    <location>
        <position position="185"/>
    </location>
    <ligand>
        <name>Mg(2+)</name>
        <dbReference type="ChEBI" id="CHEBI:18420"/>
    </ligand>
</feature>
<dbReference type="Gene3D" id="3.20.20.120">
    <property type="entry name" value="Enolase-like C-terminal domain"/>
    <property type="match status" value="1"/>
</dbReference>
<evidence type="ECO:0000256" key="1">
    <source>
        <dbReference type="ARBA" id="ARBA00022428"/>
    </source>
</evidence>
<dbReference type="Pfam" id="PF13378">
    <property type="entry name" value="MR_MLE_C"/>
    <property type="match status" value="1"/>
</dbReference>
<gene>
    <name evidence="5" type="primary">menC</name>
    <name evidence="7" type="ORF">HMPREF0305_10036</name>
</gene>
<dbReference type="PANTHER" id="PTHR48073">
    <property type="entry name" value="O-SUCCINYLBENZOATE SYNTHASE-RELATED"/>
    <property type="match status" value="1"/>
</dbReference>
<keyword evidence="3 5" id="KW-0460">Magnesium</keyword>
<dbReference type="InterPro" id="IPR029017">
    <property type="entry name" value="Enolase-like_N"/>
</dbReference>
<feature type="active site" description="Proton acceptor" evidence="5">
    <location>
        <position position="237"/>
    </location>
</feature>
<dbReference type="eggNOG" id="COG4948">
    <property type="taxonomic scope" value="Bacteria"/>
</dbReference>
<dbReference type="Gene3D" id="3.30.390.10">
    <property type="entry name" value="Enolase-like, N-terminal domain"/>
    <property type="match status" value="1"/>
</dbReference>
<dbReference type="GO" id="GO:0009234">
    <property type="term" value="P:menaquinone biosynthetic process"/>
    <property type="evidence" value="ECO:0007669"/>
    <property type="project" value="UniProtKB-UniRule"/>
</dbReference>
<dbReference type="Proteomes" id="UP000003020">
    <property type="component" value="Unassembled WGS sequence"/>
</dbReference>
<dbReference type="SUPFAM" id="SSF51604">
    <property type="entry name" value="Enolase C-terminal domain-like"/>
    <property type="match status" value="1"/>
</dbReference>
<dbReference type="InterPro" id="IPR010196">
    <property type="entry name" value="OSB_synthase_MenC1"/>
</dbReference>
<keyword evidence="4 5" id="KW-0456">Lyase</keyword>
<dbReference type="EMBL" id="ABYQ02000001">
    <property type="protein sequence ID" value="EFQ81756.1"/>
    <property type="molecule type" value="Genomic_DNA"/>
</dbReference>
<dbReference type="UniPathway" id="UPA00079"/>
<dbReference type="GO" id="GO:0000287">
    <property type="term" value="F:magnesium ion binding"/>
    <property type="evidence" value="ECO:0007669"/>
    <property type="project" value="UniProtKB-UniRule"/>
</dbReference>
<evidence type="ECO:0000313" key="7">
    <source>
        <dbReference type="EMBL" id="EFQ81756.1"/>
    </source>
</evidence>